<name>A0ABW1GAM6_9ACTN</name>
<evidence type="ECO:0000313" key="2">
    <source>
        <dbReference type="EMBL" id="MFC5911855.1"/>
    </source>
</evidence>
<feature type="transmembrane region" description="Helical" evidence="1">
    <location>
        <begin position="134"/>
        <end position="155"/>
    </location>
</feature>
<accession>A0ABW1GAM6</accession>
<dbReference type="InterPro" id="IPR046291">
    <property type="entry name" value="DUF6328"/>
</dbReference>
<dbReference type="Proteomes" id="UP001596200">
    <property type="component" value="Unassembled WGS sequence"/>
</dbReference>
<feature type="transmembrane region" description="Helical" evidence="1">
    <location>
        <begin position="67"/>
        <end position="88"/>
    </location>
</feature>
<keyword evidence="1" id="KW-1133">Transmembrane helix</keyword>
<protein>
    <submittedName>
        <fullName evidence="2">DUF6328 family protein</fullName>
    </submittedName>
</protein>
<evidence type="ECO:0000313" key="3">
    <source>
        <dbReference type="Proteomes" id="UP001596200"/>
    </source>
</evidence>
<comment type="caution">
    <text evidence="2">The sequence shown here is derived from an EMBL/GenBank/DDBJ whole genome shotgun (WGS) entry which is preliminary data.</text>
</comment>
<keyword evidence="1" id="KW-0472">Membrane</keyword>
<feature type="transmembrane region" description="Helical" evidence="1">
    <location>
        <begin position="34"/>
        <end position="55"/>
    </location>
</feature>
<proteinExistence type="predicted"/>
<dbReference type="RefSeq" id="WP_344508997.1">
    <property type="nucleotide sequence ID" value="NZ_BAAATU010000007.1"/>
</dbReference>
<dbReference type="Pfam" id="PF19853">
    <property type="entry name" value="DUF6328"/>
    <property type="match status" value="1"/>
</dbReference>
<gene>
    <name evidence="2" type="ORF">ACFP1B_00155</name>
</gene>
<evidence type="ECO:0000256" key="1">
    <source>
        <dbReference type="SAM" id="Phobius"/>
    </source>
</evidence>
<organism evidence="2 3">
    <name type="scientific">Streptomyces pulveraceus</name>
    <dbReference type="NCBI Taxonomy" id="68258"/>
    <lineage>
        <taxon>Bacteria</taxon>
        <taxon>Bacillati</taxon>
        <taxon>Actinomycetota</taxon>
        <taxon>Actinomycetes</taxon>
        <taxon>Kitasatosporales</taxon>
        <taxon>Streptomycetaceae</taxon>
        <taxon>Streptomyces</taxon>
    </lineage>
</organism>
<feature type="transmembrane region" description="Helical" evidence="1">
    <location>
        <begin position="108"/>
        <end position="128"/>
    </location>
</feature>
<sequence length="164" mass="17758">MSHIPAGSGGLSPLVRETPAERADRNLIELLQELRVVQTGVQIVFAFLLGVAFTSQFPRLDTFERTTYVATLLLTVVASAVPATLVALHRGLFHRGAKVRIVALSARLAEIGLIFLALALNGAVLLLMDVVLGRTAAFTVTTVTLVMFTGLWFVLPRALRRPAR</sequence>
<reference evidence="3" key="1">
    <citation type="journal article" date="2019" name="Int. J. Syst. Evol. Microbiol.">
        <title>The Global Catalogue of Microorganisms (GCM) 10K type strain sequencing project: providing services to taxonomists for standard genome sequencing and annotation.</title>
        <authorList>
            <consortium name="The Broad Institute Genomics Platform"/>
            <consortium name="The Broad Institute Genome Sequencing Center for Infectious Disease"/>
            <person name="Wu L."/>
            <person name="Ma J."/>
        </authorList>
    </citation>
    <scope>NUCLEOTIDE SEQUENCE [LARGE SCALE GENOMIC DNA]</scope>
    <source>
        <strain evidence="3">JCM 4147</strain>
    </source>
</reference>
<keyword evidence="1" id="KW-0812">Transmembrane</keyword>
<dbReference type="EMBL" id="JBHSPU010000001">
    <property type="protein sequence ID" value="MFC5911855.1"/>
    <property type="molecule type" value="Genomic_DNA"/>
</dbReference>
<keyword evidence="3" id="KW-1185">Reference proteome</keyword>